<dbReference type="GeneID" id="61064152"/>
<proteinExistence type="predicted"/>
<protein>
    <recommendedName>
        <fullName evidence="3">Integral membrane protein</fullName>
    </recommendedName>
</protein>
<name>A0A5L4IDU7_CAMFE</name>
<comment type="caution">
    <text evidence="1">The sequence shown here is derived from an EMBL/GenBank/DDBJ whole genome shotgun (WGS) entry which is preliminary data.</text>
</comment>
<keyword evidence="2" id="KW-1185">Reference proteome</keyword>
<dbReference type="Proteomes" id="UP000535509">
    <property type="component" value="Unassembled WGS sequence"/>
</dbReference>
<dbReference type="EMBL" id="AABTCC010000003">
    <property type="protein sequence ID" value="EAI8858552.1"/>
    <property type="molecule type" value="Genomic_DNA"/>
</dbReference>
<sequence>MKFVAFALALVIGLALWFFPAGLFLAVFKGATSNGQSVGAIIYMLVLGGVAWALIFIVKKLYKFFLKKFGYKVKE</sequence>
<organism evidence="1 2">
    <name type="scientific">Campylobacter fetus</name>
    <dbReference type="NCBI Taxonomy" id="196"/>
    <lineage>
        <taxon>Bacteria</taxon>
        <taxon>Pseudomonadati</taxon>
        <taxon>Campylobacterota</taxon>
        <taxon>Epsilonproteobacteria</taxon>
        <taxon>Campylobacterales</taxon>
        <taxon>Campylobacteraceae</taxon>
        <taxon>Campylobacter</taxon>
    </lineage>
</organism>
<accession>A0A5L4IDU7</accession>
<gene>
    <name evidence="1" type="ORF">CX802_01635</name>
</gene>
<evidence type="ECO:0000313" key="1">
    <source>
        <dbReference type="EMBL" id="EAI8858552.1"/>
    </source>
</evidence>
<evidence type="ECO:0000313" key="2">
    <source>
        <dbReference type="Proteomes" id="UP000535509"/>
    </source>
</evidence>
<dbReference type="AlphaFoldDB" id="A0A5L4IDU7"/>
<evidence type="ECO:0008006" key="3">
    <source>
        <dbReference type="Google" id="ProtNLM"/>
    </source>
</evidence>
<reference evidence="1 2" key="1">
    <citation type="submission" date="2018-06" db="EMBL/GenBank/DDBJ databases">
        <authorList>
            <consortium name="PulseNet: The National Subtyping Network for Foodborne Disease Surveillance"/>
            <person name="Tarr C.L."/>
            <person name="Trees E."/>
            <person name="Katz L.S."/>
            <person name="Carleton-Romer H.A."/>
            <person name="Stroika S."/>
            <person name="Kucerova Z."/>
            <person name="Roache K.F."/>
            <person name="Sabol A.L."/>
            <person name="Besser J."/>
            <person name="Gerner-Smidt P."/>
        </authorList>
    </citation>
    <scope>NUCLEOTIDE SEQUENCE [LARGE SCALE GENOMIC DNA]</scope>
    <source>
        <strain evidence="1 2">PNUSAC001503</strain>
    </source>
</reference>
<dbReference type="RefSeq" id="WP_002848429.1">
    <property type="nucleotide sequence ID" value="NZ_AACCWR020000015.1"/>
</dbReference>